<dbReference type="GO" id="GO:0016887">
    <property type="term" value="F:ATP hydrolysis activity"/>
    <property type="evidence" value="ECO:0007669"/>
    <property type="project" value="InterPro"/>
</dbReference>
<accession>W7YBI2</accession>
<dbReference type="PROSITE" id="PS50893">
    <property type="entry name" value="ABC_TRANSPORTER_2"/>
    <property type="match status" value="1"/>
</dbReference>
<reference evidence="6 7" key="1">
    <citation type="journal article" date="2014" name="Genome Announc.">
        <title>Draft Genome Sequence of Cytophaga fermentans JCM 21142T, a Facultative Anaerobe Isolated from Marine Mud.</title>
        <authorList>
            <person name="Starns D."/>
            <person name="Oshima K."/>
            <person name="Suda W."/>
            <person name="Iino T."/>
            <person name="Yuki M."/>
            <person name="Inoue J."/>
            <person name="Kitamura K."/>
            <person name="Iida T."/>
            <person name="Darby A."/>
            <person name="Hattori M."/>
            <person name="Ohkuma M."/>
        </authorList>
    </citation>
    <scope>NUCLEOTIDE SEQUENCE [LARGE SCALE GENOMIC DNA]</scope>
    <source>
        <strain evidence="6 7">JCM 21142</strain>
    </source>
</reference>
<dbReference type="STRING" id="869213.GCA_000517085_03600"/>
<evidence type="ECO:0000256" key="3">
    <source>
        <dbReference type="ARBA" id="ARBA00022741"/>
    </source>
</evidence>
<dbReference type="OrthoDB" id="9801987at2"/>
<dbReference type="GO" id="GO:0005524">
    <property type="term" value="F:ATP binding"/>
    <property type="evidence" value="ECO:0007669"/>
    <property type="project" value="UniProtKB-KW"/>
</dbReference>
<dbReference type="eggNOG" id="COG1131">
    <property type="taxonomic scope" value="Bacteria"/>
</dbReference>
<gene>
    <name evidence="6" type="ORF">JCM21142_403</name>
</gene>
<dbReference type="Gene3D" id="3.40.50.300">
    <property type="entry name" value="P-loop containing nucleotide triphosphate hydrolases"/>
    <property type="match status" value="1"/>
</dbReference>
<dbReference type="SMART" id="SM00382">
    <property type="entry name" value="AAA"/>
    <property type="match status" value="1"/>
</dbReference>
<dbReference type="PANTHER" id="PTHR43335">
    <property type="entry name" value="ABC TRANSPORTER, ATP-BINDING PROTEIN"/>
    <property type="match status" value="1"/>
</dbReference>
<keyword evidence="3" id="KW-0547">Nucleotide-binding</keyword>
<evidence type="ECO:0000256" key="4">
    <source>
        <dbReference type="ARBA" id="ARBA00022840"/>
    </source>
</evidence>
<dbReference type="InterPro" id="IPR003593">
    <property type="entry name" value="AAA+_ATPase"/>
</dbReference>
<sequence length="316" mass="34599">MDINVKGITKTYGPQKALDNLSFKVRTGEILGFLGPNGAGKTTTMKAITCFISPNVGDITVGGKSVLENPDEVKKNIGYLPENNPLYLDMPVMDYLQFIGELQGVAKSKLRDRVREMVAKCGLNDEKHKKIGELSKGYRQRVGLAQALIHDPEVLILDEPTTGLDPNQIIEIRELIKEIGREKTVILSSHILAEVEATCDRVLIINKGKIVADGSPSELRHKAQGNEVLRVGIQGGTSQEIYDALSALAETAVVSFADDSKTLFEVESQQGLSSCESIFKVCVDKGWYLTQLTPLEKNLEDIFRELTGGNINVTAI</sequence>
<dbReference type="Pfam" id="PF00005">
    <property type="entry name" value="ABC_tran"/>
    <property type="match status" value="1"/>
</dbReference>
<dbReference type="RefSeq" id="WP_044212007.1">
    <property type="nucleotide sequence ID" value="NZ_BAMD01000003.1"/>
</dbReference>
<dbReference type="SUPFAM" id="SSF52540">
    <property type="entry name" value="P-loop containing nucleoside triphosphate hydrolases"/>
    <property type="match status" value="1"/>
</dbReference>
<dbReference type="InterPro" id="IPR003439">
    <property type="entry name" value="ABC_transporter-like_ATP-bd"/>
</dbReference>
<evidence type="ECO:0000313" key="7">
    <source>
        <dbReference type="Proteomes" id="UP000019402"/>
    </source>
</evidence>
<evidence type="ECO:0000259" key="5">
    <source>
        <dbReference type="PROSITE" id="PS50893"/>
    </source>
</evidence>
<dbReference type="InterPro" id="IPR027417">
    <property type="entry name" value="P-loop_NTPase"/>
</dbReference>
<dbReference type="Proteomes" id="UP000019402">
    <property type="component" value="Unassembled WGS sequence"/>
</dbReference>
<organism evidence="6 7">
    <name type="scientific">Saccharicrinis fermentans DSM 9555 = JCM 21142</name>
    <dbReference type="NCBI Taxonomy" id="869213"/>
    <lineage>
        <taxon>Bacteria</taxon>
        <taxon>Pseudomonadati</taxon>
        <taxon>Bacteroidota</taxon>
        <taxon>Bacteroidia</taxon>
        <taxon>Marinilabiliales</taxon>
        <taxon>Marinilabiliaceae</taxon>
        <taxon>Saccharicrinis</taxon>
    </lineage>
</organism>
<keyword evidence="4 6" id="KW-0067">ATP-binding</keyword>
<evidence type="ECO:0000256" key="2">
    <source>
        <dbReference type="ARBA" id="ARBA00022448"/>
    </source>
</evidence>
<keyword evidence="2" id="KW-0813">Transport</keyword>
<dbReference type="AlphaFoldDB" id="W7YBI2"/>
<keyword evidence="7" id="KW-1185">Reference proteome</keyword>
<dbReference type="EMBL" id="BAMD01000003">
    <property type="protein sequence ID" value="GAF01786.1"/>
    <property type="molecule type" value="Genomic_DNA"/>
</dbReference>
<dbReference type="CDD" id="cd03230">
    <property type="entry name" value="ABC_DR_subfamily_A"/>
    <property type="match status" value="1"/>
</dbReference>
<evidence type="ECO:0000256" key="1">
    <source>
        <dbReference type="ARBA" id="ARBA00005417"/>
    </source>
</evidence>
<name>W7YBI2_9BACT</name>
<evidence type="ECO:0000313" key="6">
    <source>
        <dbReference type="EMBL" id="GAF01786.1"/>
    </source>
</evidence>
<protein>
    <submittedName>
        <fullName evidence="6">Daunorubicin/doxorubicin resistance ATP-binding protein DrrA</fullName>
    </submittedName>
</protein>
<proteinExistence type="inferred from homology"/>
<comment type="caution">
    <text evidence="6">The sequence shown here is derived from an EMBL/GenBank/DDBJ whole genome shotgun (WGS) entry which is preliminary data.</text>
</comment>
<comment type="similarity">
    <text evidence="1">Belongs to the ABC transporter superfamily.</text>
</comment>
<feature type="domain" description="ABC transporter" evidence="5">
    <location>
        <begin position="3"/>
        <end position="232"/>
    </location>
</feature>